<dbReference type="Pfam" id="PF21778">
    <property type="entry name" value="DUF6873"/>
    <property type="match status" value="1"/>
</dbReference>
<feature type="domain" description="DUF6873" evidence="1">
    <location>
        <begin position="18"/>
        <end position="246"/>
    </location>
</feature>
<reference evidence="2 3" key="1">
    <citation type="submission" date="2020-09" db="EMBL/GenBank/DDBJ databases">
        <title>Characterization and genome sequencing of Ruminiclostridium sp. nov. MA18.</title>
        <authorList>
            <person name="Rettenmaier R."/>
            <person name="Kowollik M.-L."/>
            <person name="Liebl W."/>
            <person name="Zverlov V."/>
        </authorList>
    </citation>
    <scope>NUCLEOTIDE SEQUENCE [LARGE SCALE GENOMIC DNA]</scope>
    <source>
        <strain evidence="2 3">MA18</strain>
    </source>
</reference>
<evidence type="ECO:0000313" key="2">
    <source>
        <dbReference type="EMBL" id="QNU67204.1"/>
    </source>
</evidence>
<organism evidence="2 3">
    <name type="scientific">Ruminiclostridium herbifermentans</name>
    <dbReference type="NCBI Taxonomy" id="2488810"/>
    <lineage>
        <taxon>Bacteria</taxon>
        <taxon>Bacillati</taxon>
        <taxon>Bacillota</taxon>
        <taxon>Clostridia</taxon>
        <taxon>Eubacteriales</taxon>
        <taxon>Oscillospiraceae</taxon>
        <taxon>Ruminiclostridium</taxon>
    </lineage>
</organism>
<proteinExistence type="predicted"/>
<dbReference type="KEGG" id="rher:EHE19_001220"/>
<name>A0A4U7JGT9_9FIRM</name>
<evidence type="ECO:0000259" key="1">
    <source>
        <dbReference type="Pfam" id="PF21778"/>
    </source>
</evidence>
<accession>A0A4U7JGT9</accession>
<sequence length="251" mass="28490">MKPIEIPNLPTNDVSVVIIDKRASNRIKETLKQQNILLVETLPHPDIYPAVAYHPDIMFHHIYSNMIVYAPNTPQQLIDELTALGFDMLEGQASLNNRYPHTIAYNIARVGKYAFHNTKYTDPLVKKLLIERGIKFIHVNQGYSKCLTCIIDENSIITSDKDIYKKAKAAKLDALLIEPDKSIQLEPYDMGFLGGATGLIGRNKLAFTGNIKLHKNYNEILNFLSLKNVDMVMLNDDRLMDLGTIIPIRQK</sequence>
<keyword evidence="3" id="KW-1185">Reference proteome</keyword>
<protein>
    <recommendedName>
        <fullName evidence="1">DUF6873 domain-containing protein</fullName>
    </recommendedName>
</protein>
<dbReference type="InterPro" id="IPR049238">
    <property type="entry name" value="DUF6873"/>
</dbReference>
<evidence type="ECO:0000313" key="3">
    <source>
        <dbReference type="Proteomes" id="UP000306409"/>
    </source>
</evidence>
<dbReference type="RefSeq" id="WP_137697271.1">
    <property type="nucleotide sequence ID" value="NZ_CP061336.1"/>
</dbReference>
<dbReference type="EMBL" id="CP061336">
    <property type="protein sequence ID" value="QNU67204.1"/>
    <property type="molecule type" value="Genomic_DNA"/>
</dbReference>
<gene>
    <name evidence="2" type="ORF">EHE19_001220</name>
</gene>
<dbReference type="OrthoDB" id="1753686at2"/>
<dbReference type="Proteomes" id="UP000306409">
    <property type="component" value="Chromosome"/>
</dbReference>
<dbReference type="AlphaFoldDB" id="A0A4U7JGT9"/>